<dbReference type="EMBL" id="CP012333">
    <property type="protein sequence ID" value="AKV02742.1"/>
    <property type="molecule type" value="Genomic_DNA"/>
</dbReference>
<dbReference type="PANTHER" id="PTHR10835:SF0">
    <property type="entry name" value="SQUALENE MONOOXYGENASE"/>
    <property type="match status" value="1"/>
</dbReference>
<dbReference type="InterPro" id="IPR036188">
    <property type="entry name" value="FAD/NAD-bd_sf"/>
</dbReference>
<dbReference type="InterPro" id="IPR040125">
    <property type="entry name" value="Squalene_monox"/>
</dbReference>
<dbReference type="STRING" id="1391654.AKJ09_09405"/>
<dbReference type="GO" id="GO:0016020">
    <property type="term" value="C:membrane"/>
    <property type="evidence" value="ECO:0007669"/>
    <property type="project" value="UniProtKB-SubCell"/>
</dbReference>
<sequence>MNRLSYDVVIAGGGFGGLVAAVSLANLGLDVAIVEPRAHTPEHALRGDLIHPRAVGALAALGLEEPLRGAGAAEIHGFAAYSTEGPPILLHYTGQPGIALEHRRIIDRLRATALSKPRIHLYEVRGVDVIRSEGRAVGLLCSDGMTLSSRLLVVADGRHSKLRTALGLSATSTVLSHSVGATVSAELLPHPSYGHVFAGTKGPILAYPLGDGFARVNVDVPMGSPRGRDALPEYLSTHFDAHMPRALLNAAVTAFGTQPLLGAANHAVITEACAVHGAVLLGDAGGASHPFTATGMTSAVNDAITLAAAVAQYGLCDRALVAYQRRRYRFVRVREAFAQGLYDIFRANDPATRALRNGLFRYWRSARGRRASMQLLAGEDSSARTFLTEYAHVVAATSGEAMAEARRDLALGPIVAAFRGLGFAGRTSVAITWERARMDVLGRSLDAIDRTGGSPRAVRAARINGTSDVGAAE</sequence>
<keyword evidence="6" id="KW-0274">FAD</keyword>
<dbReference type="Gene3D" id="3.50.50.60">
    <property type="entry name" value="FAD/NAD(P)-binding domain"/>
    <property type="match status" value="2"/>
</dbReference>
<evidence type="ECO:0000259" key="10">
    <source>
        <dbReference type="Pfam" id="PF08491"/>
    </source>
</evidence>
<dbReference type="GO" id="GO:0004506">
    <property type="term" value="F:squalene monooxygenase activity"/>
    <property type="evidence" value="ECO:0007669"/>
    <property type="project" value="UniProtKB-EC"/>
</dbReference>
<keyword evidence="7" id="KW-0560">Oxidoreductase</keyword>
<dbReference type="AlphaFoldDB" id="A0A0K1QAQ7"/>
<evidence type="ECO:0000256" key="6">
    <source>
        <dbReference type="ARBA" id="ARBA00022827"/>
    </source>
</evidence>
<reference evidence="11 12" key="1">
    <citation type="submission" date="2015-08" db="EMBL/GenBank/DDBJ databases">
        <authorList>
            <person name="Babu N.S."/>
            <person name="Beckwith C.J."/>
            <person name="Beseler K.G."/>
            <person name="Brison A."/>
            <person name="Carone J.V."/>
            <person name="Caskin T.P."/>
            <person name="Diamond M."/>
            <person name="Durham M.E."/>
            <person name="Foxe J.M."/>
            <person name="Go M."/>
            <person name="Henderson B.A."/>
            <person name="Jones I.B."/>
            <person name="McGettigan J.A."/>
            <person name="Micheletti S.J."/>
            <person name="Nasrallah M.E."/>
            <person name="Ortiz D."/>
            <person name="Piller C.R."/>
            <person name="Privatt S.R."/>
            <person name="Schneider S.L."/>
            <person name="Sharp S."/>
            <person name="Smith T.C."/>
            <person name="Stanton J.D."/>
            <person name="Ullery H.E."/>
            <person name="Wilson R.J."/>
            <person name="Serrano M.G."/>
            <person name="Buck G."/>
            <person name="Lee V."/>
            <person name="Wang Y."/>
            <person name="Carvalho R."/>
            <person name="Voegtly L."/>
            <person name="Shi R."/>
            <person name="Duckworth R."/>
            <person name="Johnson A."/>
            <person name="Loviza R."/>
            <person name="Walstead R."/>
            <person name="Shah Z."/>
            <person name="Kiflezghi M."/>
            <person name="Wade K."/>
            <person name="Ball S.L."/>
            <person name="Bradley K.W."/>
            <person name="Asai D.J."/>
            <person name="Bowman C.A."/>
            <person name="Russell D.A."/>
            <person name="Pope W.H."/>
            <person name="Jacobs-Sera D."/>
            <person name="Hendrix R.W."/>
            <person name="Hatfull G.F."/>
        </authorList>
    </citation>
    <scope>NUCLEOTIDE SEQUENCE [LARGE SCALE GENOMIC DNA]</scope>
    <source>
        <strain evidence="11 12">DSM 27648</strain>
    </source>
</reference>
<keyword evidence="5" id="KW-0285">Flavoprotein</keyword>
<dbReference type="PANTHER" id="PTHR10835">
    <property type="entry name" value="SQUALENE MONOOXYGENASE"/>
    <property type="match status" value="1"/>
</dbReference>
<protein>
    <recommendedName>
        <fullName evidence="4">squalene monooxygenase</fullName>
        <ecNumber evidence="4">1.14.14.17</ecNumber>
    </recommendedName>
</protein>
<evidence type="ECO:0000259" key="9">
    <source>
        <dbReference type="Pfam" id="PF00890"/>
    </source>
</evidence>
<evidence type="ECO:0000256" key="1">
    <source>
        <dbReference type="ARBA" id="ARBA00001974"/>
    </source>
</evidence>
<feature type="domain" description="FAD-dependent oxidoreductase 2 FAD-binding" evidence="9">
    <location>
        <begin position="7"/>
        <end position="36"/>
    </location>
</feature>
<gene>
    <name evidence="11" type="ORF">AKJ09_09405</name>
</gene>
<dbReference type="InterPro" id="IPR003953">
    <property type="entry name" value="FAD-dep_OxRdtase_2_FAD-bd"/>
</dbReference>
<evidence type="ECO:0000256" key="2">
    <source>
        <dbReference type="ARBA" id="ARBA00004370"/>
    </source>
</evidence>
<dbReference type="SUPFAM" id="SSF51905">
    <property type="entry name" value="FAD/NAD(P)-binding domain"/>
    <property type="match status" value="1"/>
</dbReference>
<comment type="subcellular location">
    <subcellularLocation>
        <location evidence="2">Membrane</location>
    </subcellularLocation>
</comment>
<dbReference type="Pfam" id="PF00890">
    <property type="entry name" value="FAD_binding_2"/>
    <property type="match status" value="1"/>
</dbReference>
<evidence type="ECO:0000256" key="3">
    <source>
        <dbReference type="ARBA" id="ARBA00008802"/>
    </source>
</evidence>
<accession>A0A0K1QAQ7</accession>
<evidence type="ECO:0000313" key="12">
    <source>
        <dbReference type="Proteomes" id="UP000064967"/>
    </source>
</evidence>
<feature type="domain" description="Squalene epoxidase" evidence="10">
    <location>
        <begin position="150"/>
        <end position="391"/>
    </location>
</feature>
<organism evidence="11 12">
    <name type="scientific">Labilithrix luteola</name>
    <dbReference type="NCBI Taxonomy" id="1391654"/>
    <lineage>
        <taxon>Bacteria</taxon>
        <taxon>Pseudomonadati</taxon>
        <taxon>Myxococcota</taxon>
        <taxon>Polyangia</taxon>
        <taxon>Polyangiales</taxon>
        <taxon>Labilitrichaceae</taxon>
        <taxon>Labilithrix</taxon>
    </lineage>
</organism>
<comment type="similarity">
    <text evidence="3">Belongs to the squalene monooxygenase family.</text>
</comment>
<dbReference type="GO" id="GO:0050660">
    <property type="term" value="F:flavin adenine dinucleotide binding"/>
    <property type="evidence" value="ECO:0007669"/>
    <property type="project" value="InterPro"/>
</dbReference>
<name>A0A0K1QAQ7_9BACT</name>
<evidence type="ECO:0000256" key="7">
    <source>
        <dbReference type="ARBA" id="ARBA00023002"/>
    </source>
</evidence>
<dbReference type="Proteomes" id="UP000064967">
    <property type="component" value="Chromosome"/>
</dbReference>
<keyword evidence="12" id="KW-1185">Reference proteome</keyword>
<evidence type="ECO:0000256" key="5">
    <source>
        <dbReference type="ARBA" id="ARBA00022630"/>
    </source>
</evidence>
<dbReference type="GO" id="GO:0016126">
    <property type="term" value="P:sterol biosynthetic process"/>
    <property type="evidence" value="ECO:0007669"/>
    <property type="project" value="InterPro"/>
</dbReference>
<dbReference type="RefSeq" id="WP_146653614.1">
    <property type="nucleotide sequence ID" value="NZ_CP012333.1"/>
</dbReference>
<dbReference type="KEGG" id="llu:AKJ09_09405"/>
<keyword evidence="8" id="KW-0472">Membrane</keyword>
<evidence type="ECO:0000256" key="4">
    <source>
        <dbReference type="ARBA" id="ARBA00012312"/>
    </source>
</evidence>
<evidence type="ECO:0000256" key="8">
    <source>
        <dbReference type="ARBA" id="ARBA00023136"/>
    </source>
</evidence>
<evidence type="ECO:0000313" key="11">
    <source>
        <dbReference type="EMBL" id="AKV02742.1"/>
    </source>
</evidence>
<dbReference type="OrthoDB" id="5557886at2"/>
<comment type="cofactor">
    <cofactor evidence="1">
        <name>FAD</name>
        <dbReference type="ChEBI" id="CHEBI:57692"/>
    </cofactor>
</comment>
<dbReference type="PRINTS" id="PR00420">
    <property type="entry name" value="RNGMNOXGNASE"/>
</dbReference>
<dbReference type="InterPro" id="IPR013698">
    <property type="entry name" value="Squalene_epoxidase"/>
</dbReference>
<proteinExistence type="inferred from homology"/>
<dbReference type="Pfam" id="PF08491">
    <property type="entry name" value="SE"/>
    <property type="match status" value="1"/>
</dbReference>
<dbReference type="EC" id="1.14.14.17" evidence="4"/>